<organism evidence="5 6">
    <name type="scientific">Flavobacterium litorale</name>
    <dbReference type="NCBI Taxonomy" id="2856519"/>
    <lineage>
        <taxon>Bacteria</taxon>
        <taxon>Pseudomonadati</taxon>
        <taxon>Bacteroidota</taxon>
        <taxon>Flavobacteriia</taxon>
        <taxon>Flavobacteriales</taxon>
        <taxon>Flavobacteriaceae</taxon>
        <taxon>Flavobacterium</taxon>
    </lineage>
</organism>
<dbReference type="Gene3D" id="1.10.10.10">
    <property type="entry name" value="Winged helix-like DNA-binding domain superfamily/Winged helix DNA-binding domain"/>
    <property type="match status" value="1"/>
</dbReference>
<dbReference type="InterPro" id="IPR036388">
    <property type="entry name" value="WH-like_DNA-bd_sf"/>
</dbReference>
<dbReference type="SUPFAM" id="SSF46785">
    <property type="entry name" value="Winged helix' DNA-binding domain"/>
    <property type="match status" value="1"/>
</dbReference>
<reference evidence="5 6" key="1">
    <citation type="submission" date="2021-07" db="EMBL/GenBank/DDBJ databases">
        <title>Flavobacterium WSW3-B6 sp.nov, isolated from seaweed.</title>
        <authorList>
            <person name="Muhammad N."/>
            <person name="Ho H."/>
            <person name="Lee Y.-J."/>
            <person name="Nguyen T."/>
            <person name="Ho J."/>
            <person name="Kim S.-G."/>
        </authorList>
    </citation>
    <scope>NUCLEOTIDE SEQUENCE [LARGE SCALE GENOMIC DNA]</scope>
    <source>
        <strain evidence="5 6">WSW3-B6</strain>
    </source>
</reference>
<gene>
    <name evidence="5" type="ORF">K1I41_00035</name>
</gene>
<keyword evidence="6" id="KW-1185">Reference proteome</keyword>
<sequence length="110" mass="11892">MGATKSDKFTDEQNELATMAKALGHPARIAIMAYLLKADSCICGDIVGELPLAQPTVSQHLKELKNAGLIKGSISGTAICYCIDENGFGKIKSFFDTIHNTLQEKKKQCC</sequence>
<evidence type="ECO:0000259" key="4">
    <source>
        <dbReference type="PROSITE" id="PS50987"/>
    </source>
</evidence>
<accession>A0ABX8V675</accession>
<name>A0ABX8V675_9FLAO</name>
<dbReference type="NCBIfam" id="NF033788">
    <property type="entry name" value="HTH_metalloreg"/>
    <property type="match status" value="1"/>
</dbReference>
<keyword evidence="1" id="KW-0805">Transcription regulation</keyword>
<dbReference type="Proteomes" id="UP000825381">
    <property type="component" value="Chromosome"/>
</dbReference>
<dbReference type="RefSeq" id="WP_220640658.1">
    <property type="nucleotide sequence ID" value="NZ_CP080429.1"/>
</dbReference>
<evidence type="ECO:0000256" key="3">
    <source>
        <dbReference type="ARBA" id="ARBA00023163"/>
    </source>
</evidence>
<keyword evidence="2" id="KW-0238">DNA-binding</keyword>
<dbReference type="EMBL" id="CP080429">
    <property type="protein sequence ID" value="QYJ68315.1"/>
    <property type="molecule type" value="Genomic_DNA"/>
</dbReference>
<evidence type="ECO:0000256" key="2">
    <source>
        <dbReference type="ARBA" id="ARBA00023125"/>
    </source>
</evidence>
<dbReference type="CDD" id="cd00090">
    <property type="entry name" value="HTH_ARSR"/>
    <property type="match status" value="1"/>
</dbReference>
<evidence type="ECO:0000313" key="6">
    <source>
        <dbReference type="Proteomes" id="UP000825381"/>
    </source>
</evidence>
<dbReference type="PRINTS" id="PR00778">
    <property type="entry name" value="HTHARSR"/>
</dbReference>
<dbReference type="InterPro" id="IPR011991">
    <property type="entry name" value="ArsR-like_HTH"/>
</dbReference>
<dbReference type="PANTHER" id="PTHR33154:SF15">
    <property type="entry name" value="REGULATORY PROTEIN ARSR"/>
    <property type="match status" value="1"/>
</dbReference>
<dbReference type="Pfam" id="PF01022">
    <property type="entry name" value="HTH_5"/>
    <property type="match status" value="1"/>
</dbReference>
<dbReference type="InterPro" id="IPR051081">
    <property type="entry name" value="HTH_MetalResp_TranReg"/>
</dbReference>
<evidence type="ECO:0000313" key="5">
    <source>
        <dbReference type="EMBL" id="QYJ68315.1"/>
    </source>
</evidence>
<protein>
    <submittedName>
        <fullName evidence="5">Metalloregulator ArsR/SmtB family transcription factor</fullName>
    </submittedName>
</protein>
<keyword evidence="3" id="KW-0804">Transcription</keyword>
<dbReference type="InterPro" id="IPR036390">
    <property type="entry name" value="WH_DNA-bd_sf"/>
</dbReference>
<proteinExistence type="predicted"/>
<dbReference type="SMART" id="SM00418">
    <property type="entry name" value="HTH_ARSR"/>
    <property type="match status" value="1"/>
</dbReference>
<evidence type="ECO:0000256" key="1">
    <source>
        <dbReference type="ARBA" id="ARBA00023015"/>
    </source>
</evidence>
<dbReference type="PANTHER" id="PTHR33154">
    <property type="entry name" value="TRANSCRIPTIONAL REGULATOR, ARSR FAMILY"/>
    <property type="match status" value="1"/>
</dbReference>
<dbReference type="InterPro" id="IPR001845">
    <property type="entry name" value="HTH_ArsR_DNA-bd_dom"/>
</dbReference>
<dbReference type="PROSITE" id="PS50987">
    <property type="entry name" value="HTH_ARSR_2"/>
    <property type="match status" value="1"/>
</dbReference>
<feature type="domain" description="HTH arsR-type" evidence="4">
    <location>
        <begin position="8"/>
        <end position="106"/>
    </location>
</feature>